<dbReference type="Proteomes" id="UP000001514">
    <property type="component" value="Unassembled WGS sequence"/>
</dbReference>
<gene>
    <name evidence="1" type="ORF">SELMODRAFT_412620</name>
</gene>
<accession>D8RM31</accession>
<sequence length="115" mass="12803">MNNPNLGNLTPAKVEVAVNNLMGLSYDCLSHLAGHYTQTLEWLQHYCMRDGGAHLPLTKMSRVVNNKSALEVLDLLVSTQLHYCNKLPELSTARRFPLMEALLASVIHMKGRGIC</sequence>
<keyword evidence="2" id="KW-1185">Reference proteome</keyword>
<dbReference type="InParanoid" id="D8RM31"/>
<proteinExistence type="predicted"/>
<dbReference type="AlphaFoldDB" id="D8RM31"/>
<reference evidence="1 2" key="1">
    <citation type="journal article" date="2011" name="Science">
        <title>The Selaginella genome identifies genetic changes associated with the evolution of vascular plants.</title>
        <authorList>
            <person name="Banks J.A."/>
            <person name="Nishiyama T."/>
            <person name="Hasebe M."/>
            <person name="Bowman J.L."/>
            <person name="Gribskov M."/>
            <person name="dePamphilis C."/>
            <person name="Albert V.A."/>
            <person name="Aono N."/>
            <person name="Aoyama T."/>
            <person name="Ambrose B.A."/>
            <person name="Ashton N.W."/>
            <person name="Axtell M.J."/>
            <person name="Barker E."/>
            <person name="Barker M.S."/>
            <person name="Bennetzen J.L."/>
            <person name="Bonawitz N.D."/>
            <person name="Chapple C."/>
            <person name="Cheng C."/>
            <person name="Correa L.G."/>
            <person name="Dacre M."/>
            <person name="DeBarry J."/>
            <person name="Dreyer I."/>
            <person name="Elias M."/>
            <person name="Engstrom E.M."/>
            <person name="Estelle M."/>
            <person name="Feng L."/>
            <person name="Finet C."/>
            <person name="Floyd S.K."/>
            <person name="Frommer W.B."/>
            <person name="Fujita T."/>
            <person name="Gramzow L."/>
            <person name="Gutensohn M."/>
            <person name="Harholt J."/>
            <person name="Hattori M."/>
            <person name="Heyl A."/>
            <person name="Hirai T."/>
            <person name="Hiwatashi Y."/>
            <person name="Ishikawa M."/>
            <person name="Iwata M."/>
            <person name="Karol K.G."/>
            <person name="Koehler B."/>
            <person name="Kolukisaoglu U."/>
            <person name="Kubo M."/>
            <person name="Kurata T."/>
            <person name="Lalonde S."/>
            <person name="Li K."/>
            <person name="Li Y."/>
            <person name="Litt A."/>
            <person name="Lyons E."/>
            <person name="Manning G."/>
            <person name="Maruyama T."/>
            <person name="Michael T.P."/>
            <person name="Mikami K."/>
            <person name="Miyazaki S."/>
            <person name="Morinaga S."/>
            <person name="Murata T."/>
            <person name="Mueller-Roeber B."/>
            <person name="Nelson D.R."/>
            <person name="Obara M."/>
            <person name="Oguri Y."/>
            <person name="Olmstead R.G."/>
            <person name="Onodera N."/>
            <person name="Petersen B.L."/>
            <person name="Pils B."/>
            <person name="Prigge M."/>
            <person name="Rensing S.A."/>
            <person name="Riano-Pachon D.M."/>
            <person name="Roberts A.W."/>
            <person name="Sato Y."/>
            <person name="Scheller H.V."/>
            <person name="Schulz B."/>
            <person name="Schulz C."/>
            <person name="Shakirov E.V."/>
            <person name="Shibagaki N."/>
            <person name="Shinohara N."/>
            <person name="Shippen D.E."/>
            <person name="Soerensen I."/>
            <person name="Sotooka R."/>
            <person name="Sugimoto N."/>
            <person name="Sugita M."/>
            <person name="Sumikawa N."/>
            <person name="Tanurdzic M."/>
            <person name="Theissen G."/>
            <person name="Ulvskov P."/>
            <person name="Wakazuki S."/>
            <person name="Weng J.K."/>
            <person name="Willats W.W."/>
            <person name="Wipf D."/>
            <person name="Wolf P.G."/>
            <person name="Yang L."/>
            <person name="Zimmer A.D."/>
            <person name="Zhu Q."/>
            <person name="Mitros T."/>
            <person name="Hellsten U."/>
            <person name="Loque D."/>
            <person name="Otillar R."/>
            <person name="Salamov A."/>
            <person name="Schmutz J."/>
            <person name="Shapiro H."/>
            <person name="Lindquist E."/>
            <person name="Lucas S."/>
            <person name="Rokhsar D."/>
            <person name="Grigoriev I.V."/>
        </authorList>
    </citation>
    <scope>NUCLEOTIDE SEQUENCE [LARGE SCALE GENOMIC DNA]</scope>
</reference>
<dbReference type="HOGENOM" id="CLU_2113138_0_0_1"/>
<dbReference type="KEGG" id="smo:SELMODRAFT_412620"/>
<dbReference type="EMBL" id="GL377583">
    <property type="protein sequence ID" value="EFJ26821.1"/>
    <property type="molecule type" value="Genomic_DNA"/>
</dbReference>
<evidence type="ECO:0000313" key="1">
    <source>
        <dbReference type="EMBL" id="EFJ26821.1"/>
    </source>
</evidence>
<organism evidence="2">
    <name type="scientific">Selaginella moellendorffii</name>
    <name type="common">Spikemoss</name>
    <dbReference type="NCBI Taxonomy" id="88036"/>
    <lineage>
        <taxon>Eukaryota</taxon>
        <taxon>Viridiplantae</taxon>
        <taxon>Streptophyta</taxon>
        <taxon>Embryophyta</taxon>
        <taxon>Tracheophyta</taxon>
        <taxon>Lycopodiopsida</taxon>
        <taxon>Selaginellales</taxon>
        <taxon>Selaginellaceae</taxon>
        <taxon>Selaginella</taxon>
    </lineage>
</organism>
<dbReference type="Gramene" id="EFJ26821">
    <property type="protein sequence ID" value="EFJ26821"/>
    <property type="gene ID" value="SELMODRAFT_412620"/>
</dbReference>
<evidence type="ECO:0000313" key="2">
    <source>
        <dbReference type="Proteomes" id="UP000001514"/>
    </source>
</evidence>
<protein>
    <submittedName>
        <fullName evidence="1">Uncharacterized protein</fullName>
    </submittedName>
</protein>
<name>D8RM31_SELML</name>